<dbReference type="SUPFAM" id="SSF57667">
    <property type="entry name" value="beta-beta-alpha zinc fingers"/>
    <property type="match status" value="4"/>
</dbReference>
<comment type="caution">
    <text evidence="9">The sequence shown here is derived from an EMBL/GenBank/DDBJ whole genome shotgun (WGS) entry which is preliminary data.</text>
</comment>
<keyword evidence="6" id="KW-0539">Nucleus</keyword>
<dbReference type="PANTHER" id="PTHR24394:SF29">
    <property type="entry name" value="MYONEURIN"/>
    <property type="match status" value="1"/>
</dbReference>
<protein>
    <recommendedName>
        <fullName evidence="8">C2H2-type domain-containing protein</fullName>
    </recommendedName>
</protein>
<feature type="domain" description="C2H2-type" evidence="8">
    <location>
        <begin position="383"/>
        <end position="406"/>
    </location>
</feature>
<evidence type="ECO:0000256" key="4">
    <source>
        <dbReference type="ARBA" id="ARBA00022771"/>
    </source>
</evidence>
<proteinExistence type="predicted"/>
<dbReference type="PROSITE" id="PS50157">
    <property type="entry name" value="ZINC_FINGER_C2H2_2"/>
    <property type="match status" value="7"/>
</dbReference>
<comment type="subcellular location">
    <subcellularLocation>
        <location evidence="1">Nucleus</location>
    </subcellularLocation>
</comment>
<feature type="domain" description="C2H2-type" evidence="8">
    <location>
        <begin position="528"/>
        <end position="556"/>
    </location>
</feature>
<dbReference type="EMBL" id="JACKWZ010000060">
    <property type="protein sequence ID" value="KAF9418163.1"/>
    <property type="molecule type" value="Genomic_DNA"/>
</dbReference>
<accession>A0A835GL24</accession>
<dbReference type="PROSITE" id="PS00028">
    <property type="entry name" value="ZINC_FINGER_C2H2_1"/>
    <property type="match status" value="7"/>
</dbReference>
<keyword evidence="4 7" id="KW-0863">Zinc-finger</keyword>
<evidence type="ECO:0000313" key="10">
    <source>
        <dbReference type="Proteomes" id="UP000648187"/>
    </source>
</evidence>
<name>A0A835GL24_SPOEX</name>
<sequence>MDDNLELELKKLCCTCLSRDRKLFQLCKIPDGVNNLYSLLSYDTEAYREGFYRDTTSLYICWECKAMMCRITRFRQQACTAQRHLSEITDGRTHVKTICLSRLTSQKLNEITVTSKCMDTANFINLTEDFVDCGITTEIVIKNEFDDDDIPLSELNNWTDHDYITPVTIIDSKDKLSNVSQTTDNDELSKTIDNGELSTTIDYKDELSKTINNDDLSKTKDLLLDAKKKKKLLKKGFSVVSIDDCELEKMKSECRLDAEFLAASFKCDSCIEIFGSEIEFNEHNLLHLEKPYHTQCDICHVYAPVSSYTHHRQEHYHRHECKLCRYKSLNLSDIVSHLATKHGMKEIPSKKIKPSNLKSNKEATKEDLITTTTKLKHDSALQYKCSECDKSFGNKSARWKHVQRCHREGFKCATCGQQFPFKNNLRRHEQRHKSPPPREECPICHKMVRVAFRANHAKIHTERPKYRCEQCDKTLVSRESYENHLKYSTAHAKVDLLKYKCTMCEKGYRSRNELKDHVNYQHMGKTQHKCPICDKALATRRCITRHVKRAHEGIKENVRDKMCQTCGKAFTHKKSLIEHELIHSGARPLWCELCGSTFRQSASLYTHRKRVHRLHSARKTATLLHN</sequence>
<dbReference type="GO" id="GO:0008270">
    <property type="term" value="F:zinc ion binding"/>
    <property type="evidence" value="ECO:0007669"/>
    <property type="project" value="UniProtKB-KW"/>
</dbReference>
<evidence type="ECO:0000256" key="1">
    <source>
        <dbReference type="ARBA" id="ARBA00004123"/>
    </source>
</evidence>
<evidence type="ECO:0000256" key="2">
    <source>
        <dbReference type="ARBA" id="ARBA00022723"/>
    </source>
</evidence>
<keyword evidence="10" id="KW-1185">Reference proteome</keyword>
<reference evidence="9" key="1">
    <citation type="submission" date="2020-08" db="EMBL/GenBank/DDBJ databases">
        <title>Spodoptera exigua strain:BAW_Kor-Di-RS1 Genome sequencing and assembly.</title>
        <authorList>
            <person name="Kim J."/>
            <person name="Nam H.Y."/>
            <person name="Kwon M."/>
            <person name="Choi J.H."/>
            <person name="Cho S.R."/>
            <person name="Kim G.-H."/>
        </authorList>
    </citation>
    <scope>NUCLEOTIDE SEQUENCE</scope>
    <source>
        <strain evidence="9">BAW_Kor-Di-RS1</strain>
        <tissue evidence="9">Whole-body</tissue>
    </source>
</reference>
<evidence type="ECO:0000256" key="5">
    <source>
        <dbReference type="ARBA" id="ARBA00022833"/>
    </source>
</evidence>
<dbReference type="InterPro" id="IPR036236">
    <property type="entry name" value="Znf_C2H2_sf"/>
</dbReference>
<dbReference type="AlphaFoldDB" id="A0A835GL24"/>
<dbReference type="PANTHER" id="PTHR24394">
    <property type="entry name" value="ZINC FINGER PROTEIN"/>
    <property type="match status" value="1"/>
</dbReference>
<dbReference type="Gene3D" id="3.30.160.60">
    <property type="entry name" value="Classic Zinc Finger"/>
    <property type="match status" value="5"/>
</dbReference>
<dbReference type="InterPro" id="IPR013087">
    <property type="entry name" value="Znf_C2H2_type"/>
</dbReference>
<feature type="domain" description="C2H2-type" evidence="8">
    <location>
        <begin position="589"/>
        <end position="620"/>
    </location>
</feature>
<evidence type="ECO:0000256" key="3">
    <source>
        <dbReference type="ARBA" id="ARBA00022737"/>
    </source>
</evidence>
<feature type="domain" description="C2H2-type" evidence="8">
    <location>
        <begin position="499"/>
        <end position="527"/>
    </location>
</feature>
<keyword evidence="3" id="KW-0677">Repeat</keyword>
<dbReference type="GO" id="GO:0000981">
    <property type="term" value="F:DNA-binding transcription factor activity, RNA polymerase II-specific"/>
    <property type="evidence" value="ECO:0007669"/>
    <property type="project" value="TreeGrafter"/>
</dbReference>
<keyword evidence="2" id="KW-0479">Metal-binding</keyword>
<feature type="domain" description="C2H2-type" evidence="8">
    <location>
        <begin position="410"/>
        <end position="437"/>
    </location>
</feature>
<feature type="domain" description="C2H2-type" evidence="8">
    <location>
        <begin position="561"/>
        <end position="588"/>
    </location>
</feature>
<dbReference type="GO" id="GO:0005634">
    <property type="term" value="C:nucleus"/>
    <property type="evidence" value="ECO:0007669"/>
    <property type="project" value="UniProtKB-SubCell"/>
</dbReference>
<gene>
    <name evidence="9" type="ORF">HW555_004973</name>
</gene>
<keyword evidence="5" id="KW-0862">Zinc</keyword>
<evidence type="ECO:0000256" key="7">
    <source>
        <dbReference type="PROSITE-ProRule" id="PRU00042"/>
    </source>
</evidence>
<dbReference type="Pfam" id="PF00096">
    <property type="entry name" value="zf-C2H2"/>
    <property type="match status" value="4"/>
</dbReference>
<dbReference type="SMART" id="SM00355">
    <property type="entry name" value="ZnF_C2H2"/>
    <property type="match status" value="11"/>
</dbReference>
<evidence type="ECO:0000313" key="9">
    <source>
        <dbReference type="EMBL" id="KAF9418163.1"/>
    </source>
</evidence>
<evidence type="ECO:0000259" key="8">
    <source>
        <dbReference type="PROSITE" id="PS50157"/>
    </source>
</evidence>
<feature type="domain" description="C2H2-type" evidence="8">
    <location>
        <begin position="466"/>
        <end position="492"/>
    </location>
</feature>
<evidence type="ECO:0000256" key="6">
    <source>
        <dbReference type="ARBA" id="ARBA00023242"/>
    </source>
</evidence>
<organism evidence="9 10">
    <name type="scientific">Spodoptera exigua</name>
    <name type="common">Beet armyworm</name>
    <name type="synonym">Noctua fulgens</name>
    <dbReference type="NCBI Taxonomy" id="7107"/>
    <lineage>
        <taxon>Eukaryota</taxon>
        <taxon>Metazoa</taxon>
        <taxon>Ecdysozoa</taxon>
        <taxon>Arthropoda</taxon>
        <taxon>Hexapoda</taxon>
        <taxon>Insecta</taxon>
        <taxon>Pterygota</taxon>
        <taxon>Neoptera</taxon>
        <taxon>Endopterygota</taxon>
        <taxon>Lepidoptera</taxon>
        <taxon>Glossata</taxon>
        <taxon>Ditrysia</taxon>
        <taxon>Noctuoidea</taxon>
        <taxon>Noctuidae</taxon>
        <taxon>Amphipyrinae</taxon>
        <taxon>Spodoptera</taxon>
    </lineage>
</organism>
<dbReference type="Proteomes" id="UP000648187">
    <property type="component" value="Unassembled WGS sequence"/>
</dbReference>